<evidence type="ECO:0000256" key="10">
    <source>
        <dbReference type="ARBA" id="ARBA00022842"/>
    </source>
</evidence>
<evidence type="ECO:0000313" key="16">
    <source>
        <dbReference type="Proteomes" id="UP000593567"/>
    </source>
</evidence>
<evidence type="ECO:0000256" key="12">
    <source>
        <dbReference type="ARBA" id="ARBA00023146"/>
    </source>
</evidence>
<dbReference type="Pfam" id="PF18552">
    <property type="entry name" value="PheRS_DBD1"/>
    <property type="match status" value="1"/>
</dbReference>
<dbReference type="CDD" id="cd00496">
    <property type="entry name" value="PheRS_alpha_core"/>
    <property type="match status" value="1"/>
</dbReference>
<keyword evidence="16" id="KW-1185">Reference proteome</keyword>
<dbReference type="Pfam" id="PF01409">
    <property type="entry name" value="tRNA-synt_2d"/>
    <property type="match status" value="1"/>
</dbReference>
<proteinExistence type="inferred from homology"/>
<dbReference type="InterPro" id="IPR045864">
    <property type="entry name" value="aa-tRNA-synth_II/BPL/LPL"/>
</dbReference>
<evidence type="ECO:0000256" key="13">
    <source>
        <dbReference type="ARBA" id="ARBA00030612"/>
    </source>
</evidence>
<keyword evidence="8" id="KW-0547">Nucleotide-binding</keyword>
<evidence type="ECO:0000256" key="7">
    <source>
        <dbReference type="ARBA" id="ARBA00022723"/>
    </source>
</evidence>
<dbReference type="AlphaFoldDB" id="A0A7J7KIQ9"/>
<keyword evidence="9" id="KW-0067">ATP-binding</keyword>
<evidence type="ECO:0000256" key="8">
    <source>
        <dbReference type="ARBA" id="ARBA00022741"/>
    </source>
</evidence>
<dbReference type="GO" id="GO:0004826">
    <property type="term" value="F:phenylalanine-tRNA ligase activity"/>
    <property type="evidence" value="ECO:0007669"/>
    <property type="project" value="UniProtKB-EC"/>
</dbReference>
<keyword evidence="12" id="KW-0030">Aminoacyl-tRNA synthetase</keyword>
<comment type="similarity">
    <text evidence="3">Belongs to the class-II aminoacyl-tRNA synthetase family. Phe-tRNA synthetase alpha subunit type 2 subfamily.</text>
</comment>
<evidence type="ECO:0000256" key="2">
    <source>
        <dbReference type="ARBA" id="ARBA00004496"/>
    </source>
</evidence>
<evidence type="ECO:0000256" key="3">
    <source>
        <dbReference type="ARBA" id="ARBA00006703"/>
    </source>
</evidence>
<keyword evidence="7" id="KW-0479">Metal-binding</keyword>
<dbReference type="InterPro" id="IPR040586">
    <property type="entry name" value="PheRS_DBD2"/>
</dbReference>
<evidence type="ECO:0000256" key="4">
    <source>
        <dbReference type="ARBA" id="ARBA00012814"/>
    </source>
</evidence>
<keyword evidence="11" id="KW-0648">Protein biosynthesis</keyword>
<organism evidence="15 16">
    <name type="scientific">Bugula neritina</name>
    <name type="common">Brown bryozoan</name>
    <name type="synonym">Sertularia neritina</name>
    <dbReference type="NCBI Taxonomy" id="10212"/>
    <lineage>
        <taxon>Eukaryota</taxon>
        <taxon>Metazoa</taxon>
        <taxon>Spiralia</taxon>
        <taxon>Lophotrochozoa</taxon>
        <taxon>Bryozoa</taxon>
        <taxon>Gymnolaemata</taxon>
        <taxon>Cheilostomatida</taxon>
        <taxon>Flustrina</taxon>
        <taxon>Buguloidea</taxon>
        <taxon>Bugulidae</taxon>
        <taxon>Bugula</taxon>
    </lineage>
</organism>
<evidence type="ECO:0000256" key="1">
    <source>
        <dbReference type="ARBA" id="ARBA00001946"/>
    </source>
</evidence>
<dbReference type="Gene3D" id="3.30.1370.240">
    <property type="match status" value="1"/>
</dbReference>
<dbReference type="InterPro" id="IPR002319">
    <property type="entry name" value="Phenylalanyl-tRNA_Synthase"/>
</dbReference>
<gene>
    <name evidence="15" type="ORF">EB796_003904</name>
</gene>
<dbReference type="GO" id="GO:0005829">
    <property type="term" value="C:cytosol"/>
    <property type="evidence" value="ECO:0007669"/>
    <property type="project" value="TreeGrafter"/>
</dbReference>
<dbReference type="Pfam" id="PF18553">
    <property type="entry name" value="PheRS_DBD3"/>
    <property type="match status" value="1"/>
</dbReference>
<protein>
    <recommendedName>
        <fullName evidence="4">phenylalanine--tRNA ligase</fullName>
        <ecNumber evidence="4">6.1.1.20</ecNumber>
    </recommendedName>
    <alternativeName>
        <fullName evidence="13">Phenylalanyl-tRNA synthetase alpha subunit</fullName>
    </alternativeName>
</protein>
<evidence type="ECO:0000313" key="15">
    <source>
        <dbReference type="EMBL" id="KAF6037784.1"/>
    </source>
</evidence>
<comment type="cofactor">
    <cofactor evidence="1">
        <name>Mg(2+)</name>
        <dbReference type="ChEBI" id="CHEBI:18420"/>
    </cofactor>
</comment>
<name>A0A7J7KIQ9_BUGNE</name>
<keyword evidence="5" id="KW-0963">Cytoplasm</keyword>
<dbReference type="InterPro" id="IPR004529">
    <property type="entry name" value="Phe-tRNA-synth_IIc_asu"/>
</dbReference>
<dbReference type="EC" id="6.1.1.20" evidence="4"/>
<dbReference type="NCBIfam" id="TIGR00468">
    <property type="entry name" value="pheS"/>
    <property type="match status" value="1"/>
</dbReference>
<dbReference type="GO" id="GO:0000049">
    <property type="term" value="F:tRNA binding"/>
    <property type="evidence" value="ECO:0007669"/>
    <property type="project" value="InterPro"/>
</dbReference>
<evidence type="ECO:0000256" key="9">
    <source>
        <dbReference type="ARBA" id="ARBA00022840"/>
    </source>
</evidence>
<accession>A0A7J7KIQ9</accession>
<keyword evidence="10" id="KW-0460">Magnesium</keyword>
<dbReference type="FunFam" id="3.30.930.10:FF:000178">
    <property type="entry name" value="Phenylalanyl-tRNA synthetase subunit alpha"/>
    <property type="match status" value="1"/>
</dbReference>
<dbReference type="GO" id="GO:0006432">
    <property type="term" value="P:phenylalanyl-tRNA aminoacylation"/>
    <property type="evidence" value="ECO:0007669"/>
    <property type="project" value="InterPro"/>
</dbReference>
<dbReference type="GO" id="GO:0009328">
    <property type="term" value="C:phenylalanine-tRNA ligase complex"/>
    <property type="evidence" value="ECO:0007669"/>
    <property type="project" value="TreeGrafter"/>
</dbReference>
<comment type="subcellular location">
    <subcellularLocation>
        <location evidence="2">Cytoplasm</location>
    </subcellularLocation>
</comment>
<dbReference type="Proteomes" id="UP000593567">
    <property type="component" value="Unassembled WGS sequence"/>
</dbReference>
<feature type="domain" description="Aminoacyl-transfer RNA synthetases class-II family profile" evidence="14">
    <location>
        <begin position="226"/>
        <end position="473"/>
    </location>
</feature>
<evidence type="ECO:0000256" key="11">
    <source>
        <dbReference type="ARBA" id="ARBA00022917"/>
    </source>
</evidence>
<dbReference type="GO" id="GO:0046872">
    <property type="term" value="F:metal ion binding"/>
    <property type="evidence" value="ECO:0007669"/>
    <property type="project" value="UniProtKB-KW"/>
</dbReference>
<evidence type="ECO:0000256" key="5">
    <source>
        <dbReference type="ARBA" id="ARBA00022490"/>
    </source>
</evidence>
<dbReference type="InterPro" id="IPR006195">
    <property type="entry name" value="aa-tRNA-synth_II"/>
</dbReference>
<evidence type="ECO:0000256" key="6">
    <source>
        <dbReference type="ARBA" id="ARBA00022598"/>
    </source>
</evidence>
<dbReference type="EMBL" id="VXIV02000517">
    <property type="protein sequence ID" value="KAF6037784.1"/>
    <property type="molecule type" value="Genomic_DNA"/>
</dbReference>
<evidence type="ECO:0000259" key="14">
    <source>
        <dbReference type="PROSITE" id="PS50862"/>
    </source>
</evidence>
<dbReference type="OrthoDB" id="238316at2759"/>
<sequence length="489" mass="55221">MDLNETILQAIDSHGSIDSLKLADLLSVKHQAVVGALKSIQCFENVLNVEQVSRIDVKLTAEGQDMLNNGSYEYNLYKAIPADGILHTELMKSVPNAKIGFSKAMSAKWIALDKKAEGGPRVTRKVESVQDQVHSLLQKVQDLSLDDIPTQEKSDLKKRKLISEDKVTSYQISKGTAFTLTLVKPETDLTPEMIASGSWKSKTFKPLNFDAMGVMPSGGYLHPLLKIRTEYRQIFLEMGFSEMPTNNFIESSFWNFDALFQPQQHPARDAHDTFFLSNPATSSNFPEDYLQRVKKVHSVGGFGSQGYKYNWKVEEAQKNILRTHTTAVSARCLYKLGQQKEFKPVRYFSIDRVFRNETLDNTHLAEFHQIEGVIADRHEPMSANTSAYLSAGIKKLRFKPAYNPYTEPSMEIFGYHNGLKKWVEIGNSGIFRPEMLLPMGLPEDVVVIAWGLSLERPAMIKYGIDNIRDLIGPKINLAVVQENPICRLR</sequence>
<dbReference type="InterPro" id="IPR040725">
    <property type="entry name" value="PheRS_DBD3"/>
</dbReference>
<dbReference type="NCBIfam" id="NF003210">
    <property type="entry name" value="PRK04172.1"/>
    <property type="match status" value="1"/>
</dbReference>
<reference evidence="15" key="1">
    <citation type="submission" date="2020-06" db="EMBL/GenBank/DDBJ databases">
        <title>Draft genome of Bugula neritina, a colonial animal packing powerful symbionts and potential medicines.</title>
        <authorList>
            <person name="Rayko M."/>
        </authorList>
    </citation>
    <scope>NUCLEOTIDE SEQUENCE [LARGE SCALE GENOMIC DNA]</scope>
    <source>
        <strain evidence="15">Kwan_BN1</strain>
    </source>
</reference>
<comment type="caution">
    <text evidence="15">The sequence shown here is derived from an EMBL/GenBank/DDBJ whole genome shotgun (WGS) entry which is preliminary data.</text>
</comment>
<keyword evidence="6" id="KW-0436">Ligase</keyword>
<dbReference type="PANTHER" id="PTHR11538:SF40">
    <property type="entry name" value="PHENYLALANINE--TRNA LIGASE ALPHA SUBUNIT"/>
    <property type="match status" value="1"/>
</dbReference>
<dbReference type="Gene3D" id="1.10.10.2320">
    <property type="match status" value="1"/>
</dbReference>
<dbReference type="Gene3D" id="3.30.930.10">
    <property type="entry name" value="Bira Bifunctional Protein, Domain 2"/>
    <property type="match status" value="1"/>
</dbReference>
<dbReference type="InterPro" id="IPR040724">
    <property type="entry name" value="PheRS_DBD1"/>
</dbReference>
<dbReference type="SUPFAM" id="SSF55681">
    <property type="entry name" value="Class II aaRS and biotin synthetases"/>
    <property type="match status" value="1"/>
</dbReference>
<dbReference type="Gene3D" id="1.10.10.2330">
    <property type="match status" value="1"/>
</dbReference>
<dbReference type="PANTHER" id="PTHR11538">
    <property type="entry name" value="PHENYLALANYL-TRNA SYNTHETASE"/>
    <property type="match status" value="1"/>
</dbReference>
<dbReference type="PROSITE" id="PS50862">
    <property type="entry name" value="AA_TRNA_LIGASE_II"/>
    <property type="match status" value="1"/>
</dbReference>
<dbReference type="GO" id="GO:0005524">
    <property type="term" value="F:ATP binding"/>
    <property type="evidence" value="ECO:0007669"/>
    <property type="project" value="UniProtKB-KW"/>
</dbReference>
<dbReference type="Pfam" id="PF18554">
    <property type="entry name" value="PheRS_DBD2"/>
    <property type="match status" value="1"/>
</dbReference>